<dbReference type="VEuPathDB" id="FungiDB:GGTG_11071"/>
<keyword evidence="4" id="KW-1185">Reference proteome</keyword>
<dbReference type="AlphaFoldDB" id="J3PC48"/>
<gene>
    <name evidence="3" type="primary">20351529</name>
    <name evidence="2" type="ORF">GGTG_11071</name>
</gene>
<feature type="region of interest" description="Disordered" evidence="1">
    <location>
        <begin position="463"/>
        <end position="521"/>
    </location>
</feature>
<sequence length="537" mass="58419">MMPSSPVGIGAAGVRISLLKILEGFTNRELYLIHQLYQIQLFLNWQADKFGARGLRADEWIVYACDFFEPVFRLLHEEGASDYKNQLAVLGLAPSRVFPFAWSLIRPDAADQEACDHLADTVVGIISESALLFPEMKPYQRSSLLEVDGEGCRERVAEFLTRSRATGELSGEPRERLLPDGEPLKVSEWVEDVSLGQDSVNQWIDPSPVPSLAHGGRTSQASGHIQTDWPSPSDWDWDDQAAGHLAARDPLATFVFDPEHRNPTHEWSVVEPDGIEYFTSAPSFCAKLSGLAAQGELEDGSGSGSGPGSGGLLPLGSRLQGMLRGSALWWLVCECGDAERDRLRGSVFAFVNALQRRFPVLFASEARKAFNDAPALTDRLVCGCSDLLRMHALRLCCLAQTAGIADQPATYVRIWELMDGRLQQFFDRPDPEAGDYDAFVAILDRGLRRAIVGEKGLLDSVHAREKAAKEGGPVGGEPEDDGGRSTNASVRKGASVWPCSSCAGKNSGEKTGKGSSGSAQSGFRLLPWRFLPLDSGA</sequence>
<dbReference type="OrthoDB" id="5204642at2759"/>
<evidence type="ECO:0000313" key="4">
    <source>
        <dbReference type="Proteomes" id="UP000006039"/>
    </source>
</evidence>
<dbReference type="EnsemblFungi" id="EJT71818">
    <property type="protein sequence ID" value="EJT71818"/>
    <property type="gene ID" value="GGTG_11071"/>
</dbReference>
<name>J3PC48_GAET3</name>
<dbReference type="eggNOG" id="ENOG502RN1K">
    <property type="taxonomic scope" value="Eukaryota"/>
</dbReference>
<reference evidence="3" key="5">
    <citation type="submission" date="2018-04" db="UniProtKB">
        <authorList>
            <consortium name="EnsemblFungi"/>
        </authorList>
    </citation>
    <scope>IDENTIFICATION</scope>
    <source>
        <strain evidence="3">R3-111a-1</strain>
    </source>
</reference>
<reference evidence="2" key="2">
    <citation type="submission" date="2010-07" db="EMBL/GenBank/DDBJ databases">
        <authorList>
            <consortium name="The Broad Institute Genome Sequencing Platform"/>
            <consortium name="Broad Institute Genome Sequencing Center for Infectious Disease"/>
            <person name="Ma L.-J."/>
            <person name="Dead R."/>
            <person name="Young S."/>
            <person name="Zeng Q."/>
            <person name="Koehrsen M."/>
            <person name="Alvarado L."/>
            <person name="Berlin A."/>
            <person name="Chapman S.B."/>
            <person name="Chen Z."/>
            <person name="Freedman E."/>
            <person name="Gellesch M."/>
            <person name="Goldberg J."/>
            <person name="Griggs A."/>
            <person name="Gujja S."/>
            <person name="Heilman E.R."/>
            <person name="Heiman D."/>
            <person name="Hepburn T."/>
            <person name="Howarth C."/>
            <person name="Jen D."/>
            <person name="Larson L."/>
            <person name="Mehta T."/>
            <person name="Neiman D."/>
            <person name="Pearson M."/>
            <person name="Roberts A."/>
            <person name="Saif S."/>
            <person name="Shea T."/>
            <person name="Shenoy N."/>
            <person name="Sisk P."/>
            <person name="Stolte C."/>
            <person name="Sykes S."/>
            <person name="Walk T."/>
            <person name="White J."/>
            <person name="Yandava C."/>
            <person name="Haas B."/>
            <person name="Nusbaum C."/>
            <person name="Birren B."/>
        </authorList>
    </citation>
    <scope>NUCLEOTIDE SEQUENCE</scope>
    <source>
        <strain evidence="2">R3-111a-1</strain>
    </source>
</reference>
<organism evidence="2">
    <name type="scientific">Gaeumannomyces tritici (strain R3-111a-1)</name>
    <name type="common">Wheat and barley take-all root rot fungus</name>
    <name type="synonym">Gaeumannomyces graminis var. tritici</name>
    <dbReference type="NCBI Taxonomy" id="644352"/>
    <lineage>
        <taxon>Eukaryota</taxon>
        <taxon>Fungi</taxon>
        <taxon>Dikarya</taxon>
        <taxon>Ascomycota</taxon>
        <taxon>Pezizomycotina</taxon>
        <taxon>Sordariomycetes</taxon>
        <taxon>Sordariomycetidae</taxon>
        <taxon>Magnaporthales</taxon>
        <taxon>Magnaporthaceae</taxon>
        <taxon>Gaeumannomyces</taxon>
    </lineage>
</organism>
<reference evidence="2" key="3">
    <citation type="submission" date="2010-09" db="EMBL/GenBank/DDBJ databases">
        <title>Annotation of Gaeumannomyces graminis var. tritici R3-111a-1.</title>
        <authorList>
            <consortium name="The Broad Institute Genome Sequencing Platform"/>
            <person name="Ma L.-J."/>
            <person name="Dead R."/>
            <person name="Young S.K."/>
            <person name="Zeng Q."/>
            <person name="Gargeya S."/>
            <person name="Fitzgerald M."/>
            <person name="Haas B."/>
            <person name="Abouelleil A."/>
            <person name="Alvarado L."/>
            <person name="Arachchi H.M."/>
            <person name="Berlin A."/>
            <person name="Brown A."/>
            <person name="Chapman S.B."/>
            <person name="Chen Z."/>
            <person name="Dunbar C."/>
            <person name="Freedman E."/>
            <person name="Gearin G."/>
            <person name="Gellesch M."/>
            <person name="Goldberg J."/>
            <person name="Griggs A."/>
            <person name="Gujja S."/>
            <person name="Heiman D."/>
            <person name="Howarth C."/>
            <person name="Larson L."/>
            <person name="Lui A."/>
            <person name="MacDonald P.J.P."/>
            <person name="Mehta T."/>
            <person name="Montmayeur A."/>
            <person name="Murphy C."/>
            <person name="Neiman D."/>
            <person name="Pearson M."/>
            <person name="Priest M."/>
            <person name="Roberts A."/>
            <person name="Saif S."/>
            <person name="Shea T."/>
            <person name="Shenoy N."/>
            <person name="Sisk P."/>
            <person name="Stolte C."/>
            <person name="Sykes S."/>
            <person name="Yandava C."/>
            <person name="Wortman J."/>
            <person name="Nusbaum C."/>
            <person name="Birren B."/>
        </authorList>
    </citation>
    <scope>NUCLEOTIDE SEQUENCE</scope>
    <source>
        <strain evidence="2">R3-111a-1</strain>
    </source>
</reference>
<dbReference type="EMBL" id="GL385400">
    <property type="protein sequence ID" value="EJT71818.1"/>
    <property type="molecule type" value="Genomic_DNA"/>
</dbReference>
<evidence type="ECO:0000313" key="2">
    <source>
        <dbReference type="EMBL" id="EJT71818.1"/>
    </source>
</evidence>
<proteinExistence type="predicted"/>
<dbReference type="Proteomes" id="UP000006039">
    <property type="component" value="Unassembled WGS sequence"/>
</dbReference>
<reference evidence="4" key="1">
    <citation type="submission" date="2010-07" db="EMBL/GenBank/DDBJ databases">
        <title>The genome sequence of Gaeumannomyces graminis var. tritici strain R3-111a-1.</title>
        <authorList>
            <consortium name="The Broad Institute Genome Sequencing Platform"/>
            <person name="Ma L.-J."/>
            <person name="Dead R."/>
            <person name="Young S."/>
            <person name="Zeng Q."/>
            <person name="Koehrsen M."/>
            <person name="Alvarado L."/>
            <person name="Berlin A."/>
            <person name="Chapman S.B."/>
            <person name="Chen Z."/>
            <person name="Freedman E."/>
            <person name="Gellesch M."/>
            <person name="Goldberg J."/>
            <person name="Griggs A."/>
            <person name="Gujja S."/>
            <person name="Heilman E.R."/>
            <person name="Heiman D."/>
            <person name="Hepburn T."/>
            <person name="Howarth C."/>
            <person name="Jen D."/>
            <person name="Larson L."/>
            <person name="Mehta T."/>
            <person name="Neiman D."/>
            <person name="Pearson M."/>
            <person name="Roberts A."/>
            <person name="Saif S."/>
            <person name="Shea T."/>
            <person name="Shenoy N."/>
            <person name="Sisk P."/>
            <person name="Stolte C."/>
            <person name="Sykes S."/>
            <person name="Walk T."/>
            <person name="White J."/>
            <person name="Yandava C."/>
            <person name="Haas B."/>
            <person name="Nusbaum C."/>
            <person name="Birren B."/>
        </authorList>
    </citation>
    <scope>NUCLEOTIDE SEQUENCE [LARGE SCALE GENOMIC DNA]</scope>
    <source>
        <strain evidence="4">R3-111a-1</strain>
    </source>
</reference>
<dbReference type="RefSeq" id="XP_009227215.1">
    <property type="nucleotide sequence ID" value="XM_009228951.1"/>
</dbReference>
<dbReference type="GeneID" id="20351529"/>
<evidence type="ECO:0000256" key="1">
    <source>
        <dbReference type="SAM" id="MobiDB-lite"/>
    </source>
</evidence>
<dbReference type="HOGENOM" id="CLU_507183_0_0_1"/>
<reference evidence="3" key="4">
    <citation type="journal article" date="2015" name="G3 (Bethesda)">
        <title>Genome sequences of three phytopathogenic species of the Magnaporthaceae family of fungi.</title>
        <authorList>
            <person name="Okagaki L.H."/>
            <person name="Nunes C.C."/>
            <person name="Sailsbery J."/>
            <person name="Clay B."/>
            <person name="Brown D."/>
            <person name="John T."/>
            <person name="Oh Y."/>
            <person name="Young N."/>
            <person name="Fitzgerald M."/>
            <person name="Haas B.J."/>
            <person name="Zeng Q."/>
            <person name="Young S."/>
            <person name="Adiconis X."/>
            <person name="Fan L."/>
            <person name="Levin J.Z."/>
            <person name="Mitchell T.K."/>
            <person name="Okubara P.A."/>
            <person name="Farman M.L."/>
            <person name="Kohn L.M."/>
            <person name="Birren B."/>
            <person name="Ma L.-J."/>
            <person name="Dean R.A."/>
        </authorList>
    </citation>
    <scope>NUCLEOTIDE SEQUENCE</scope>
    <source>
        <strain evidence="3">R3-111a-1</strain>
    </source>
</reference>
<evidence type="ECO:0000313" key="3">
    <source>
        <dbReference type="EnsemblFungi" id="EJT71818"/>
    </source>
</evidence>
<accession>J3PC48</accession>
<feature type="region of interest" description="Disordered" evidence="1">
    <location>
        <begin position="212"/>
        <end position="232"/>
    </location>
</feature>
<protein>
    <submittedName>
        <fullName evidence="2 3">Uncharacterized protein</fullName>
    </submittedName>
</protein>